<dbReference type="InterPro" id="IPR005762">
    <property type="entry name" value="MurD"/>
</dbReference>
<keyword evidence="3 7" id="KW-0963">Cytoplasm</keyword>
<keyword evidence="7 8" id="KW-0961">Cell wall biogenesis/degradation</keyword>
<keyword evidence="4 7" id="KW-0436">Ligase</keyword>
<dbReference type="GO" id="GO:0005524">
    <property type="term" value="F:ATP binding"/>
    <property type="evidence" value="ECO:0007669"/>
    <property type="project" value="UniProtKB-UniRule"/>
</dbReference>
<dbReference type="STRING" id="118110.XW81_01015"/>
<feature type="domain" description="Mur ligase C-terminal" evidence="9">
    <location>
        <begin position="291"/>
        <end position="405"/>
    </location>
</feature>
<keyword evidence="12" id="KW-1185">Reference proteome</keyword>
<dbReference type="InterPro" id="IPR036615">
    <property type="entry name" value="Mur_ligase_C_dom_sf"/>
</dbReference>
<dbReference type="Gene3D" id="3.40.50.720">
    <property type="entry name" value="NAD(P)-binding Rossmann-like Domain"/>
    <property type="match status" value="1"/>
</dbReference>
<dbReference type="InterPro" id="IPR013221">
    <property type="entry name" value="Mur_ligase_cen"/>
</dbReference>
<dbReference type="PANTHER" id="PTHR43692:SF1">
    <property type="entry name" value="UDP-N-ACETYLMURAMOYLALANINE--D-GLUTAMATE LIGASE"/>
    <property type="match status" value="1"/>
</dbReference>
<dbReference type="UniPathway" id="UPA00219"/>
<evidence type="ECO:0000259" key="10">
    <source>
        <dbReference type="Pfam" id="PF08245"/>
    </source>
</evidence>
<dbReference type="InterPro" id="IPR004101">
    <property type="entry name" value="Mur_ligase_C"/>
</dbReference>
<comment type="pathway">
    <text evidence="2 7 8">Cell wall biogenesis; peptidoglycan biosynthesis.</text>
</comment>
<dbReference type="GO" id="GO:0008764">
    <property type="term" value="F:UDP-N-acetylmuramoylalanine-D-glutamate ligase activity"/>
    <property type="evidence" value="ECO:0007669"/>
    <property type="project" value="UniProtKB-UniRule"/>
</dbReference>
<comment type="catalytic activity">
    <reaction evidence="7 8">
        <text>UDP-N-acetyl-alpha-D-muramoyl-L-alanine + D-glutamate + ATP = UDP-N-acetyl-alpha-D-muramoyl-L-alanyl-D-glutamate + ADP + phosphate + H(+)</text>
        <dbReference type="Rhea" id="RHEA:16429"/>
        <dbReference type="ChEBI" id="CHEBI:15378"/>
        <dbReference type="ChEBI" id="CHEBI:29986"/>
        <dbReference type="ChEBI" id="CHEBI:30616"/>
        <dbReference type="ChEBI" id="CHEBI:43474"/>
        <dbReference type="ChEBI" id="CHEBI:83898"/>
        <dbReference type="ChEBI" id="CHEBI:83900"/>
        <dbReference type="ChEBI" id="CHEBI:456216"/>
        <dbReference type="EC" id="6.3.2.9"/>
    </reaction>
</comment>
<evidence type="ECO:0000256" key="3">
    <source>
        <dbReference type="ARBA" id="ARBA00022490"/>
    </source>
</evidence>
<accession>A0A172WDI8</accession>
<dbReference type="Proteomes" id="UP000077654">
    <property type="component" value="Chromosome"/>
</dbReference>
<keyword evidence="7 8" id="KW-0132">Cell division</keyword>
<comment type="function">
    <text evidence="7 8">Cell wall formation. Catalyzes the addition of glutamate to the nucleotide precursor UDP-N-acetylmuramoyl-L-alanine (UMA).</text>
</comment>
<evidence type="ECO:0000313" key="11">
    <source>
        <dbReference type="EMBL" id="ANF17002.1"/>
    </source>
</evidence>
<dbReference type="GO" id="GO:0051301">
    <property type="term" value="P:cell division"/>
    <property type="evidence" value="ECO:0007669"/>
    <property type="project" value="UniProtKB-KW"/>
</dbReference>
<feature type="binding site" evidence="7">
    <location>
        <begin position="101"/>
        <end position="107"/>
    </location>
    <ligand>
        <name>ATP</name>
        <dbReference type="ChEBI" id="CHEBI:30616"/>
    </ligand>
</feature>
<dbReference type="EMBL" id="CP011299">
    <property type="protein sequence ID" value="ANF17002.1"/>
    <property type="molecule type" value="Genomic_DNA"/>
</dbReference>
<gene>
    <name evidence="7 11" type="primary">murD</name>
    <name evidence="11" type="ORF">XW81_01015</name>
</gene>
<comment type="subcellular location">
    <subcellularLocation>
        <location evidence="1 7 8">Cytoplasm</location>
    </subcellularLocation>
</comment>
<dbReference type="HAMAP" id="MF_00639">
    <property type="entry name" value="MurD"/>
    <property type="match status" value="1"/>
</dbReference>
<dbReference type="GO" id="GO:0005737">
    <property type="term" value="C:cytoplasm"/>
    <property type="evidence" value="ECO:0007669"/>
    <property type="project" value="UniProtKB-SubCell"/>
</dbReference>
<evidence type="ECO:0000313" key="12">
    <source>
        <dbReference type="Proteomes" id="UP000077654"/>
    </source>
</evidence>
<dbReference type="PANTHER" id="PTHR43692">
    <property type="entry name" value="UDP-N-ACETYLMURAMOYLALANINE--D-GLUTAMATE LIGASE"/>
    <property type="match status" value="1"/>
</dbReference>
<comment type="similarity">
    <text evidence="7">Belongs to the MurCDEF family.</text>
</comment>
<feature type="domain" description="Mur ligase central" evidence="10">
    <location>
        <begin position="99"/>
        <end position="268"/>
    </location>
</feature>
<dbReference type="SUPFAM" id="SSF53244">
    <property type="entry name" value="MurD-like peptide ligases, peptide-binding domain"/>
    <property type="match status" value="1"/>
</dbReference>
<reference evidence="11 12" key="1">
    <citation type="submission" date="2015-04" db="EMBL/GenBank/DDBJ databases">
        <title>Buchnera aphidicola assembly.</title>
        <authorList>
            <person name="Zhang Y."/>
        </authorList>
    </citation>
    <scope>NUCLEOTIDE SEQUENCE [LARGE SCALE GENOMIC DNA]</scope>
    <source>
        <strain evidence="11 12">SC</strain>
    </source>
</reference>
<keyword evidence="6 7" id="KW-0067">ATP-binding</keyword>
<evidence type="ECO:0000256" key="6">
    <source>
        <dbReference type="ARBA" id="ARBA00022840"/>
    </source>
</evidence>
<dbReference type="EC" id="6.3.2.9" evidence="7 8"/>
<evidence type="ECO:0000256" key="2">
    <source>
        <dbReference type="ARBA" id="ARBA00004752"/>
    </source>
</evidence>
<dbReference type="Pfam" id="PF21799">
    <property type="entry name" value="MurD-like_N"/>
    <property type="match status" value="1"/>
</dbReference>
<dbReference type="GO" id="GO:0008360">
    <property type="term" value="P:regulation of cell shape"/>
    <property type="evidence" value="ECO:0007669"/>
    <property type="project" value="UniProtKB-KW"/>
</dbReference>
<proteinExistence type="inferred from homology"/>
<dbReference type="GO" id="GO:0071555">
    <property type="term" value="P:cell wall organization"/>
    <property type="evidence" value="ECO:0007669"/>
    <property type="project" value="UniProtKB-KW"/>
</dbReference>
<evidence type="ECO:0000259" key="9">
    <source>
        <dbReference type="Pfam" id="PF02875"/>
    </source>
</evidence>
<dbReference type="Pfam" id="PF02875">
    <property type="entry name" value="Mur_ligase_C"/>
    <property type="match status" value="1"/>
</dbReference>
<dbReference type="SUPFAM" id="SSF51984">
    <property type="entry name" value="MurCD N-terminal domain"/>
    <property type="match status" value="1"/>
</dbReference>
<sequence length="430" mass="48797">MGITGISCLKFFISRKIYPKIMDFNYKPQCIAHVLKFKDIIYHVGSINYQWIQESNLIITSPGIPLFHPALIYAREKGIKIIGDIEIFVKETNIPIIAITGSNGKSTVTIMVKNILKSAGIKVYIGGNIGIPALKILNYPAEIYILELSSFQLETTYSLKAKVAIILNISPDHMNRYPIGMMEYVKTKCKIYQHAKKYIINVEDEFLKNNNIDKKNCITLGIEKGEYHLTKILNDFWLCYKSKKLLNTKELLISGKHNYMNALSAFSIVHSLNVNIEIILKSLKKFCGLPHRLQLIYEKNNVKWINDSKSTNIGSTKSAIENFLPNIEGKIRLILGGDGKSANFSPLIPYLKNEKIKIYCYGKSEQELAKLCPKKSICLKTLKNVIISIKKIVKSGDVVLLSPSCSSLDQFSSFEERGNMFTKFVKELYK</sequence>
<organism evidence="11 12">
    <name type="scientific">Buchnera aphidicola subsp. Schlechtendalia chinensis</name>
    <dbReference type="NCBI Taxonomy" id="118110"/>
    <lineage>
        <taxon>Bacteria</taxon>
        <taxon>Pseudomonadati</taxon>
        <taxon>Pseudomonadota</taxon>
        <taxon>Gammaproteobacteria</taxon>
        <taxon>Enterobacterales</taxon>
        <taxon>Erwiniaceae</taxon>
        <taxon>Buchnera</taxon>
    </lineage>
</organism>
<dbReference type="OrthoDB" id="9809796at2"/>
<dbReference type="SUPFAM" id="SSF53623">
    <property type="entry name" value="MurD-like peptide ligases, catalytic domain"/>
    <property type="match status" value="1"/>
</dbReference>
<name>A0A172WDI8_BUCSC</name>
<dbReference type="GO" id="GO:0009252">
    <property type="term" value="P:peptidoglycan biosynthetic process"/>
    <property type="evidence" value="ECO:0007669"/>
    <property type="project" value="UniProtKB-UniRule"/>
</dbReference>
<dbReference type="AlphaFoldDB" id="A0A172WDI8"/>
<dbReference type="Pfam" id="PF08245">
    <property type="entry name" value="Mur_ligase_M"/>
    <property type="match status" value="1"/>
</dbReference>
<dbReference type="NCBIfam" id="TIGR01087">
    <property type="entry name" value="murD"/>
    <property type="match status" value="1"/>
</dbReference>
<evidence type="ECO:0000256" key="7">
    <source>
        <dbReference type="HAMAP-Rule" id="MF_00639"/>
    </source>
</evidence>
<evidence type="ECO:0000256" key="4">
    <source>
        <dbReference type="ARBA" id="ARBA00022598"/>
    </source>
</evidence>
<keyword evidence="7 8" id="KW-0133">Cell shape</keyword>
<dbReference type="InterPro" id="IPR036565">
    <property type="entry name" value="Mur-like_cat_sf"/>
</dbReference>
<dbReference type="Gene3D" id="3.40.1190.10">
    <property type="entry name" value="Mur-like, catalytic domain"/>
    <property type="match status" value="1"/>
</dbReference>
<evidence type="ECO:0000256" key="8">
    <source>
        <dbReference type="RuleBase" id="RU003664"/>
    </source>
</evidence>
<keyword evidence="7 8" id="KW-0131">Cell cycle</keyword>
<dbReference type="Gene3D" id="3.90.190.20">
    <property type="entry name" value="Mur ligase, C-terminal domain"/>
    <property type="match status" value="1"/>
</dbReference>
<protein>
    <recommendedName>
        <fullName evidence="7 8">UDP-N-acetylmuramoylalanine--D-glutamate ligase</fullName>
        <ecNumber evidence="7 8">6.3.2.9</ecNumber>
    </recommendedName>
    <alternativeName>
        <fullName evidence="7">D-glutamic acid-adding enzyme</fullName>
    </alternativeName>
    <alternativeName>
        <fullName evidence="7">UDP-N-acetylmuramoyl-L-alanyl-D-glutamate synthetase</fullName>
    </alternativeName>
</protein>
<keyword evidence="5 7" id="KW-0547">Nucleotide-binding</keyword>
<evidence type="ECO:0000256" key="5">
    <source>
        <dbReference type="ARBA" id="ARBA00022741"/>
    </source>
</evidence>
<dbReference type="PATRIC" id="fig|118110.3.peg.203"/>
<evidence type="ECO:0000256" key="1">
    <source>
        <dbReference type="ARBA" id="ARBA00004496"/>
    </source>
</evidence>
<keyword evidence="7 8" id="KW-0573">Peptidoglycan synthesis</keyword>